<keyword evidence="9 11" id="KW-0472">Membrane</keyword>
<evidence type="ECO:0000256" key="2">
    <source>
        <dbReference type="ARBA" id="ARBA00022448"/>
    </source>
</evidence>
<reference evidence="13 14" key="1">
    <citation type="submission" date="2017-07" db="EMBL/GenBank/DDBJ databases">
        <title>Niveispirillum cyanobacteriorum sp. nov., isolated from cyanobacterial aggregates in a eutrophic lake.</title>
        <authorList>
            <person name="Cai H."/>
        </authorList>
    </citation>
    <scope>NUCLEOTIDE SEQUENCE [LARGE SCALE GENOMIC DNA]</scope>
    <source>
        <strain evidence="14">TH1-14</strain>
    </source>
</reference>
<keyword evidence="10" id="KW-0407">Ion channel</keyword>
<dbReference type="AlphaFoldDB" id="A0A255Z689"/>
<accession>A0A255Z689</accession>
<feature type="domain" description="Potassium channel" evidence="12">
    <location>
        <begin position="33"/>
        <end position="99"/>
    </location>
</feature>
<evidence type="ECO:0000313" key="14">
    <source>
        <dbReference type="Proteomes" id="UP000216998"/>
    </source>
</evidence>
<comment type="caution">
    <text evidence="13">The sequence shown here is derived from an EMBL/GenBank/DDBJ whole genome shotgun (WGS) entry which is preliminary data.</text>
</comment>
<protein>
    <recommendedName>
        <fullName evidence="12">Potassium channel domain-containing protein</fullName>
    </recommendedName>
</protein>
<dbReference type="Proteomes" id="UP000216998">
    <property type="component" value="Unassembled WGS sequence"/>
</dbReference>
<evidence type="ECO:0000256" key="3">
    <source>
        <dbReference type="ARBA" id="ARBA00022538"/>
    </source>
</evidence>
<keyword evidence="4 11" id="KW-0812">Transmembrane</keyword>
<dbReference type="GO" id="GO:0005267">
    <property type="term" value="F:potassium channel activity"/>
    <property type="evidence" value="ECO:0007669"/>
    <property type="project" value="UniProtKB-KW"/>
</dbReference>
<keyword evidence="14" id="KW-1185">Reference proteome</keyword>
<dbReference type="Pfam" id="PF07885">
    <property type="entry name" value="Ion_trans_2"/>
    <property type="match status" value="1"/>
</dbReference>
<dbReference type="EMBL" id="NOXU01000019">
    <property type="protein sequence ID" value="OYQ36956.1"/>
    <property type="molecule type" value="Genomic_DNA"/>
</dbReference>
<feature type="transmembrane region" description="Helical" evidence="11">
    <location>
        <begin position="79"/>
        <end position="101"/>
    </location>
</feature>
<keyword evidence="6" id="KW-0630">Potassium</keyword>
<keyword evidence="8" id="KW-0406">Ion transport</keyword>
<evidence type="ECO:0000259" key="12">
    <source>
        <dbReference type="Pfam" id="PF07885"/>
    </source>
</evidence>
<feature type="transmembrane region" description="Helical" evidence="11">
    <location>
        <begin position="21"/>
        <end position="42"/>
    </location>
</feature>
<dbReference type="PANTHER" id="PTHR10027">
    <property type="entry name" value="CALCIUM-ACTIVATED POTASSIUM CHANNEL ALPHA CHAIN"/>
    <property type="match status" value="1"/>
</dbReference>
<dbReference type="OrthoDB" id="9813518at2"/>
<evidence type="ECO:0000313" key="13">
    <source>
        <dbReference type="EMBL" id="OYQ36956.1"/>
    </source>
</evidence>
<dbReference type="GO" id="GO:0016020">
    <property type="term" value="C:membrane"/>
    <property type="evidence" value="ECO:0007669"/>
    <property type="project" value="UniProtKB-SubCell"/>
</dbReference>
<keyword evidence="5" id="KW-0631">Potassium channel</keyword>
<comment type="subcellular location">
    <subcellularLocation>
        <location evidence="1">Membrane</location>
        <topology evidence="1">Multi-pass membrane protein</topology>
    </subcellularLocation>
</comment>
<evidence type="ECO:0000256" key="1">
    <source>
        <dbReference type="ARBA" id="ARBA00004141"/>
    </source>
</evidence>
<keyword evidence="3" id="KW-0633">Potassium transport</keyword>
<dbReference type="PANTHER" id="PTHR10027:SF10">
    <property type="entry name" value="SLOWPOKE 2, ISOFORM D"/>
    <property type="match status" value="1"/>
</dbReference>
<organism evidence="13 14">
    <name type="scientific">Niveispirillum lacus</name>
    <dbReference type="NCBI Taxonomy" id="1981099"/>
    <lineage>
        <taxon>Bacteria</taxon>
        <taxon>Pseudomonadati</taxon>
        <taxon>Pseudomonadota</taxon>
        <taxon>Alphaproteobacteria</taxon>
        <taxon>Rhodospirillales</taxon>
        <taxon>Azospirillaceae</taxon>
        <taxon>Niveispirillum</taxon>
    </lineage>
</organism>
<evidence type="ECO:0000256" key="4">
    <source>
        <dbReference type="ARBA" id="ARBA00022692"/>
    </source>
</evidence>
<name>A0A255Z689_9PROT</name>
<evidence type="ECO:0000256" key="7">
    <source>
        <dbReference type="ARBA" id="ARBA00022989"/>
    </source>
</evidence>
<keyword evidence="2" id="KW-0813">Transport</keyword>
<dbReference type="SUPFAM" id="SSF81324">
    <property type="entry name" value="Voltage-gated potassium channels"/>
    <property type="match status" value="1"/>
</dbReference>
<evidence type="ECO:0000256" key="8">
    <source>
        <dbReference type="ARBA" id="ARBA00023065"/>
    </source>
</evidence>
<dbReference type="InterPro" id="IPR013099">
    <property type="entry name" value="K_chnl_dom"/>
</dbReference>
<dbReference type="RefSeq" id="WP_094453572.1">
    <property type="nucleotide sequence ID" value="NZ_NOXU01000019.1"/>
</dbReference>
<evidence type="ECO:0000256" key="6">
    <source>
        <dbReference type="ARBA" id="ARBA00022958"/>
    </source>
</evidence>
<evidence type="ECO:0000256" key="11">
    <source>
        <dbReference type="SAM" id="Phobius"/>
    </source>
</evidence>
<proteinExistence type="predicted"/>
<gene>
    <name evidence="13" type="ORF">CHU95_02920</name>
</gene>
<sequence>MLSLLYRWFRSPRSRLRDVTLGRRLGTLALWVMGVCTAHVIAMMVLEGMALRDALWLTATTIVTVGYGDLFAKTDAGRLATVGFMYVGGIFVVASLVSALVDWRTDSQERKANGTWGWKLTNHLLLIGEPSGDAVQHLCRLVDQVRAHEDWRDAPILLLTRAFEATRLPAALADRGVVHVTGSAADATALTHAAPDRARTSLVFSSSETDREATARVLDTVLRLREAGQKTSIIAECVDVGDHDRLARLGAAQPIRVMHGYPEVAARAIVSPGSEALIEQLFTAEGDECRRVDLPRVWEGTWLDLLTRIAGAGIGTPIGYLCADTGAVLANPVGRSIRAKALFLIVGDDRQVNATRDTVQALAL</sequence>
<evidence type="ECO:0000256" key="5">
    <source>
        <dbReference type="ARBA" id="ARBA00022826"/>
    </source>
</evidence>
<evidence type="ECO:0000256" key="10">
    <source>
        <dbReference type="ARBA" id="ARBA00023303"/>
    </source>
</evidence>
<dbReference type="Gene3D" id="1.10.287.70">
    <property type="match status" value="1"/>
</dbReference>
<dbReference type="InterPro" id="IPR047871">
    <property type="entry name" value="K_chnl_Slo-like"/>
</dbReference>
<dbReference type="Gene3D" id="3.40.50.720">
    <property type="entry name" value="NAD(P)-binding Rossmann-like Domain"/>
    <property type="match status" value="1"/>
</dbReference>
<keyword evidence="7 11" id="KW-1133">Transmembrane helix</keyword>
<evidence type="ECO:0000256" key="9">
    <source>
        <dbReference type="ARBA" id="ARBA00023136"/>
    </source>
</evidence>